<reference evidence="3" key="1">
    <citation type="submission" date="2022-07" db="EMBL/GenBank/DDBJ databases">
        <title>Genome sequencing of Photobacterium atrarenae GJH2-4.</title>
        <authorList>
            <person name="Park S.-J."/>
        </authorList>
    </citation>
    <scope>NUCLEOTIDE SEQUENCE</scope>
    <source>
        <strain evidence="3">GJH2-4</strain>
    </source>
</reference>
<keyword evidence="2" id="KW-0808">Transferase</keyword>
<dbReference type="RefSeq" id="WP_255389829.1">
    <property type="nucleotide sequence ID" value="NZ_CP101508.1"/>
</dbReference>
<dbReference type="Gene3D" id="3.40.1080.10">
    <property type="entry name" value="Glutaconate Coenzyme A-transferase"/>
    <property type="match status" value="1"/>
</dbReference>
<keyword evidence="4" id="KW-1185">Reference proteome</keyword>
<dbReference type="InterPro" id="IPR037171">
    <property type="entry name" value="NagB/RpiA_transferase-like"/>
</dbReference>
<dbReference type="PANTHER" id="PTHR13707:SF60">
    <property type="entry name" value="ACETATE COA-TRANSFERASE SUBUNIT ALPHA"/>
    <property type="match status" value="1"/>
</dbReference>
<protein>
    <submittedName>
        <fullName evidence="3">3-oxoacid CoA-transferase subunit A</fullName>
    </submittedName>
</protein>
<dbReference type="NCBIfam" id="TIGR02429">
    <property type="entry name" value="pcaI_scoA_fam"/>
    <property type="match status" value="1"/>
</dbReference>
<evidence type="ECO:0000313" key="4">
    <source>
        <dbReference type="Proteomes" id="UP001057998"/>
    </source>
</evidence>
<evidence type="ECO:0000256" key="2">
    <source>
        <dbReference type="ARBA" id="ARBA00022679"/>
    </source>
</evidence>
<dbReference type="PANTHER" id="PTHR13707">
    <property type="entry name" value="KETOACID-COENZYME A TRANSFERASE"/>
    <property type="match status" value="1"/>
</dbReference>
<dbReference type="SUPFAM" id="SSF100950">
    <property type="entry name" value="NagB/RpiA/CoA transferase-like"/>
    <property type="match status" value="1"/>
</dbReference>
<evidence type="ECO:0000313" key="3">
    <source>
        <dbReference type="EMBL" id="UTV28512.1"/>
    </source>
</evidence>
<accession>A0ABY5GIV5</accession>
<dbReference type="SMART" id="SM00882">
    <property type="entry name" value="CoA_trans"/>
    <property type="match status" value="1"/>
</dbReference>
<name>A0ABY5GIV5_9GAMM</name>
<dbReference type="InterPro" id="IPR004165">
    <property type="entry name" value="CoA_trans_fam_I"/>
</dbReference>
<sequence length="217" mass="23107">MQKEIHSSEIQTLLRDGMTVMIGGFMANGAPEQLIDILLDSQVSNLTLITTDTGTPTSGAGRLITAGRVRRLLASHIGTNPETGRQMVAEELEVELIPQGTLAERIRAAGAGLGGVLTPTGLGTVIAEGKPVIEVDGGTFLLEKPLRADLALIRGSVVDHKGNTFYHRTTQNFNPLMAMAAETVIVEAHELVEAGAITAESIHTPGLFVDHIYHQEN</sequence>
<dbReference type="Pfam" id="PF01144">
    <property type="entry name" value="CoA_trans"/>
    <property type="match status" value="1"/>
</dbReference>
<dbReference type="InterPro" id="IPR012792">
    <property type="entry name" value="3-oxoacid_CoA-transf_A"/>
</dbReference>
<proteinExistence type="inferred from homology"/>
<evidence type="ECO:0000256" key="1">
    <source>
        <dbReference type="ARBA" id="ARBA00005612"/>
    </source>
</evidence>
<comment type="similarity">
    <text evidence="1">Belongs to the 3-oxoacid CoA-transferase subunit A family.</text>
</comment>
<dbReference type="EMBL" id="CP101508">
    <property type="protein sequence ID" value="UTV28512.1"/>
    <property type="molecule type" value="Genomic_DNA"/>
</dbReference>
<dbReference type="Proteomes" id="UP001057998">
    <property type="component" value="Chromosome 1"/>
</dbReference>
<gene>
    <name evidence="3" type="ORF">NNL38_04495</name>
</gene>
<dbReference type="InterPro" id="IPR004163">
    <property type="entry name" value="CoA_transf_BS"/>
</dbReference>
<organism evidence="3 4">
    <name type="scientific">Photobacterium atrarenae</name>
    <dbReference type="NCBI Taxonomy" id="865757"/>
    <lineage>
        <taxon>Bacteria</taxon>
        <taxon>Pseudomonadati</taxon>
        <taxon>Pseudomonadota</taxon>
        <taxon>Gammaproteobacteria</taxon>
        <taxon>Vibrionales</taxon>
        <taxon>Vibrionaceae</taxon>
        <taxon>Photobacterium</taxon>
    </lineage>
</organism>
<dbReference type="PROSITE" id="PS01273">
    <property type="entry name" value="COA_TRANSF_1"/>
    <property type="match status" value="1"/>
</dbReference>